<gene>
    <name evidence="5" type="ORF">SAMN04488514_1186</name>
</gene>
<comment type="similarity">
    <text evidence="1">Belongs to the BlaI transcriptional regulatory family.</text>
</comment>
<evidence type="ECO:0000256" key="4">
    <source>
        <dbReference type="ARBA" id="ARBA00023163"/>
    </source>
</evidence>
<dbReference type="InterPro" id="IPR036390">
    <property type="entry name" value="WH_DNA-bd_sf"/>
</dbReference>
<name>A0A1G9XG82_9FLAO</name>
<dbReference type="Gene3D" id="1.10.4040.10">
    <property type="entry name" value="Penicillinase repressor domain"/>
    <property type="match status" value="1"/>
</dbReference>
<dbReference type="STRING" id="192904.SAMN04488514_1186"/>
<dbReference type="Gene3D" id="1.10.10.10">
    <property type="entry name" value="Winged helix-like DNA-binding domain superfamily/Winged helix DNA-binding domain"/>
    <property type="match status" value="1"/>
</dbReference>
<organism evidence="5 6">
    <name type="scientific">Kriegella aquimaris</name>
    <dbReference type="NCBI Taxonomy" id="192904"/>
    <lineage>
        <taxon>Bacteria</taxon>
        <taxon>Pseudomonadati</taxon>
        <taxon>Bacteroidota</taxon>
        <taxon>Flavobacteriia</taxon>
        <taxon>Flavobacteriales</taxon>
        <taxon>Flavobacteriaceae</taxon>
        <taxon>Kriegella</taxon>
    </lineage>
</organism>
<evidence type="ECO:0000256" key="1">
    <source>
        <dbReference type="ARBA" id="ARBA00011046"/>
    </source>
</evidence>
<sequence length="126" mass="14797">MDSNKSPMQKLTNKEEEIMKILWHLKKAFVKEIRAELKGDKPHYNTLSTIVRNLEDKNYVGHEAFGNTHRYHPLISKDAYRKKFIDSTISEFYDNSYKSLVSFFAKEDKISVAELKEIIALIEKND</sequence>
<dbReference type="Proteomes" id="UP000199440">
    <property type="component" value="Unassembled WGS sequence"/>
</dbReference>
<dbReference type="Pfam" id="PF03965">
    <property type="entry name" value="Penicillinase_R"/>
    <property type="match status" value="1"/>
</dbReference>
<keyword evidence="2" id="KW-0805">Transcription regulation</keyword>
<proteinExistence type="inferred from homology"/>
<evidence type="ECO:0000256" key="2">
    <source>
        <dbReference type="ARBA" id="ARBA00023015"/>
    </source>
</evidence>
<accession>A0A1G9XG82</accession>
<evidence type="ECO:0000313" key="5">
    <source>
        <dbReference type="EMBL" id="SDM95842.1"/>
    </source>
</evidence>
<keyword evidence="4" id="KW-0804">Transcription</keyword>
<evidence type="ECO:0000256" key="3">
    <source>
        <dbReference type="ARBA" id="ARBA00023125"/>
    </source>
</evidence>
<dbReference type="InterPro" id="IPR005650">
    <property type="entry name" value="BlaI_family"/>
</dbReference>
<dbReference type="EMBL" id="FNGV01000018">
    <property type="protein sequence ID" value="SDM95842.1"/>
    <property type="molecule type" value="Genomic_DNA"/>
</dbReference>
<dbReference type="SUPFAM" id="SSF46785">
    <property type="entry name" value="Winged helix' DNA-binding domain"/>
    <property type="match status" value="1"/>
</dbReference>
<protein>
    <submittedName>
        <fullName evidence="5">Predicted transcriptional regulator</fullName>
    </submittedName>
</protein>
<keyword evidence="6" id="KW-1185">Reference proteome</keyword>
<dbReference type="PIRSF" id="PIRSF019455">
    <property type="entry name" value="CopR_AtkY"/>
    <property type="match status" value="1"/>
</dbReference>
<keyword evidence="3" id="KW-0238">DNA-binding</keyword>
<dbReference type="GO" id="GO:0045892">
    <property type="term" value="P:negative regulation of DNA-templated transcription"/>
    <property type="evidence" value="ECO:0007669"/>
    <property type="project" value="InterPro"/>
</dbReference>
<evidence type="ECO:0000313" key="6">
    <source>
        <dbReference type="Proteomes" id="UP000199440"/>
    </source>
</evidence>
<dbReference type="InterPro" id="IPR036388">
    <property type="entry name" value="WH-like_DNA-bd_sf"/>
</dbReference>
<dbReference type="AlphaFoldDB" id="A0A1G9XG82"/>
<dbReference type="GO" id="GO:0003677">
    <property type="term" value="F:DNA binding"/>
    <property type="evidence" value="ECO:0007669"/>
    <property type="project" value="UniProtKB-KW"/>
</dbReference>
<reference evidence="5 6" key="1">
    <citation type="submission" date="2016-10" db="EMBL/GenBank/DDBJ databases">
        <authorList>
            <person name="de Groot N.N."/>
        </authorList>
    </citation>
    <scope>NUCLEOTIDE SEQUENCE [LARGE SCALE GENOMIC DNA]</scope>
    <source>
        <strain evidence="5 6">DSM 19886</strain>
    </source>
</reference>